<evidence type="ECO:0000313" key="1">
    <source>
        <dbReference type="EMBL" id="QQG45297.1"/>
    </source>
</evidence>
<name>A0A7T5RJJ1_9BACT</name>
<dbReference type="Proteomes" id="UP000595618">
    <property type="component" value="Chromosome"/>
</dbReference>
<sequence length="124" mass="13705">MKTDLRPVLELVNKLRAAFGHPELDALPRGIRGKIADCPLARSIAGLVPGHQTTVGDKHFFIKGGTAADRRLLAERISEIIGVNFTVDPDMVCLVLPTIWEEFVPRFDRGGYPELVEDEEDPGE</sequence>
<proteinExistence type="predicted"/>
<reference evidence="1 2" key="1">
    <citation type="submission" date="2020-07" db="EMBL/GenBank/DDBJ databases">
        <title>Huge and variable diversity of episymbiotic CPR bacteria and DPANN archaea in groundwater ecosystems.</title>
        <authorList>
            <person name="He C.Y."/>
            <person name="Keren R."/>
            <person name="Whittaker M."/>
            <person name="Farag I.F."/>
            <person name="Doudna J."/>
            <person name="Cate J.H.D."/>
            <person name="Banfield J.F."/>
        </authorList>
    </citation>
    <scope>NUCLEOTIDE SEQUENCE [LARGE SCALE GENOMIC DNA]</scope>
    <source>
        <strain evidence="1">NC_groundwater_541_Ag_S-0.1um_46_50</strain>
    </source>
</reference>
<protein>
    <submittedName>
        <fullName evidence="1">Uncharacterized protein</fullName>
    </submittedName>
</protein>
<accession>A0A7T5RJJ1</accession>
<dbReference type="EMBL" id="CP066690">
    <property type="protein sequence ID" value="QQG45297.1"/>
    <property type="molecule type" value="Genomic_DNA"/>
</dbReference>
<evidence type="ECO:0000313" key="2">
    <source>
        <dbReference type="Proteomes" id="UP000595618"/>
    </source>
</evidence>
<dbReference type="AlphaFoldDB" id="A0A7T5RJJ1"/>
<organism evidence="1 2">
    <name type="scientific">Candidatus Sungiibacteriota bacterium</name>
    <dbReference type="NCBI Taxonomy" id="2750080"/>
    <lineage>
        <taxon>Bacteria</taxon>
        <taxon>Candidatus Sungiibacteriota</taxon>
    </lineage>
</organism>
<gene>
    <name evidence="1" type="ORF">HYW89_04860</name>
</gene>